<feature type="domain" description="ABC transmembrane type-1" evidence="8">
    <location>
        <begin position="69"/>
        <end position="282"/>
    </location>
</feature>
<dbReference type="SUPFAM" id="SSF161098">
    <property type="entry name" value="MetI-like"/>
    <property type="match status" value="1"/>
</dbReference>
<dbReference type="PANTHER" id="PTHR30193:SF42">
    <property type="entry name" value="ABC TRANSPORTER PERMEASE PROTEIN"/>
    <property type="match status" value="1"/>
</dbReference>
<dbReference type="AlphaFoldDB" id="A0A1G5ZAU8"/>
<evidence type="ECO:0000256" key="7">
    <source>
        <dbReference type="RuleBase" id="RU363032"/>
    </source>
</evidence>
<evidence type="ECO:0000256" key="2">
    <source>
        <dbReference type="ARBA" id="ARBA00022448"/>
    </source>
</evidence>
<dbReference type="Proteomes" id="UP000198588">
    <property type="component" value="Unassembled WGS sequence"/>
</dbReference>
<keyword evidence="3" id="KW-1003">Cell membrane</keyword>
<comment type="similarity">
    <text evidence="7">Belongs to the binding-protein-dependent transport system permease family.</text>
</comment>
<evidence type="ECO:0000259" key="8">
    <source>
        <dbReference type="PROSITE" id="PS50928"/>
    </source>
</evidence>
<protein>
    <submittedName>
        <fullName evidence="9">Glucose/mannose transport system permease protein</fullName>
    </submittedName>
</protein>
<evidence type="ECO:0000256" key="4">
    <source>
        <dbReference type="ARBA" id="ARBA00022692"/>
    </source>
</evidence>
<dbReference type="STRING" id="1165689.SAMN02927914_04557"/>
<dbReference type="PANTHER" id="PTHR30193">
    <property type="entry name" value="ABC TRANSPORTER PERMEASE PROTEIN"/>
    <property type="match status" value="1"/>
</dbReference>
<keyword evidence="6 7" id="KW-0472">Membrane</keyword>
<accession>A0A1G5ZAU8</accession>
<name>A0A1G5ZAU8_9HYPH</name>
<dbReference type="EMBL" id="FMXM01000015">
    <property type="protein sequence ID" value="SDA91647.1"/>
    <property type="molecule type" value="Genomic_DNA"/>
</dbReference>
<comment type="subcellular location">
    <subcellularLocation>
        <location evidence="1 7">Cell membrane</location>
        <topology evidence="1 7">Multi-pass membrane protein</topology>
    </subcellularLocation>
</comment>
<organism evidence="9 10">
    <name type="scientific">Mesorhizobium qingshengii</name>
    <dbReference type="NCBI Taxonomy" id="1165689"/>
    <lineage>
        <taxon>Bacteria</taxon>
        <taxon>Pseudomonadati</taxon>
        <taxon>Pseudomonadota</taxon>
        <taxon>Alphaproteobacteria</taxon>
        <taxon>Hyphomicrobiales</taxon>
        <taxon>Phyllobacteriaceae</taxon>
        <taxon>Mesorhizobium</taxon>
    </lineage>
</organism>
<feature type="transmembrane region" description="Helical" evidence="7">
    <location>
        <begin position="106"/>
        <end position="126"/>
    </location>
</feature>
<dbReference type="GO" id="GO:0055085">
    <property type="term" value="P:transmembrane transport"/>
    <property type="evidence" value="ECO:0007669"/>
    <property type="project" value="InterPro"/>
</dbReference>
<evidence type="ECO:0000256" key="1">
    <source>
        <dbReference type="ARBA" id="ARBA00004651"/>
    </source>
</evidence>
<feature type="transmembrane region" description="Helical" evidence="7">
    <location>
        <begin position="201"/>
        <end position="222"/>
    </location>
</feature>
<feature type="transmembrane region" description="Helical" evidence="7">
    <location>
        <begin position="263"/>
        <end position="284"/>
    </location>
</feature>
<dbReference type="Pfam" id="PF00528">
    <property type="entry name" value="BPD_transp_1"/>
    <property type="match status" value="1"/>
</dbReference>
<evidence type="ECO:0000313" key="10">
    <source>
        <dbReference type="Proteomes" id="UP000198588"/>
    </source>
</evidence>
<feature type="transmembrane region" description="Helical" evidence="7">
    <location>
        <begin position="65"/>
        <end position="94"/>
    </location>
</feature>
<keyword evidence="5 7" id="KW-1133">Transmembrane helix</keyword>
<dbReference type="OrthoDB" id="9805108at2"/>
<dbReference type="InterPro" id="IPR051393">
    <property type="entry name" value="ABC_transporter_permease"/>
</dbReference>
<keyword evidence="4 7" id="KW-0812">Transmembrane</keyword>
<dbReference type="Gene3D" id="1.10.3720.10">
    <property type="entry name" value="MetI-like"/>
    <property type="match status" value="1"/>
</dbReference>
<feature type="transmembrane region" description="Helical" evidence="7">
    <location>
        <begin position="12"/>
        <end position="36"/>
    </location>
</feature>
<dbReference type="GO" id="GO:0005886">
    <property type="term" value="C:plasma membrane"/>
    <property type="evidence" value="ECO:0007669"/>
    <property type="project" value="UniProtKB-SubCell"/>
</dbReference>
<evidence type="ECO:0000313" key="9">
    <source>
        <dbReference type="EMBL" id="SDA91647.1"/>
    </source>
</evidence>
<dbReference type="InterPro" id="IPR000515">
    <property type="entry name" value="MetI-like"/>
</dbReference>
<evidence type="ECO:0000256" key="3">
    <source>
        <dbReference type="ARBA" id="ARBA00022475"/>
    </source>
</evidence>
<dbReference type="InterPro" id="IPR035906">
    <property type="entry name" value="MetI-like_sf"/>
</dbReference>
<proteinExistence type="inferred from homology"/>
<keyword evidence="2 7" id="KW-0813">Transport</keyword>
<dbReference type="PROSITE" id="PS50928">
    <property type="entry name" value="ABC_TM1"/>
    <property type="match status" value="1"/>
</dbReference>
<gene>
    <name evidence="9" type="ORF">SAMN02927914_04557</name>
</gene>
<evidence type="ECO:0000256" key="6">
    <source>
        <dbReference type="ARBA" id="ARBA00023136"/>
    </source>
</evidence>
<sequence length="291" mass="33218">MTRWLQRQVYRPDIAVAVFFAMVAVFFYGSIFWTFFMSLTRSTLMPDYQPIGFDQYIKLFTNHRWLVSCLNMVIFGVLYIVGTLAFGMLLAVFADRRIAAESLFRTIFLYPLAVSLIVTGLSWRWVLEPVNGLQALVRQTGWESFTFDWLTNPDRAIYTLVMASIWHSAGLVMVIVLAGLRGIDNDLWKAIRMEGIPLWRAYLQVIFPGMRPIIASCVVLLMSEVIRGYDLIIAMTKGGPGISTEMPAKFAVDYYFARVNLGLASAASIMMLVLSLVLLAPYFYTEFRRRT</sequence>
<reference evidence="9 10" key="1">
    <citation type="submission" date="2016-10" db="EMBL/GenBank/DDBJ databases">
        <authorList>
            <person name="de Groot N.N."/>
        </authorList>
    </citation>
    <scope>NUCLEOTIDE SEQUENCE [LARGE SCALE GENOMIC DNA]</scope>
    <source>
        <strain evidence="9 10">CGMCC 1.12097</strain>
    </source>
</reference>
<evidence type="ECO:0000256" key="5">
    <source>
        <dbReference type="ARBA" id="ARBA00022989"/>
    </source>
</evidence>
<feature type="transmembrane region" description="Helical" evidence="7">
    <location>
        <begin position="156"/>
        <end position="180"/>
    </location>
</feature>